<keyword evidence="6" id="KW-1185">Reference proteome</keyword>
<name>A0ABP0SER5_9DINO</name>
<feature type="chain" id="PRO_5045239106" evidence="3">
    <location>
        <begin position="23"/>
        <end position="1776"/>
    </location>
</feature>
<feature type="region of interest" description="Disordered" evidence="1">
    <location>
        <begin position="25"/>
        <end position="141"/>
    </location>
</feature>
<dbReference type="Proteomes" id="UP001642464">
    <property type="component" value="Unassembled WGS sequence"/>
</dbReference>
<feature type="region of interest" description="Disordered" evidence="1">
    <location>
        <begin position="455"/>
        <end position="477"/>
    </location>
</feature>
<organism evidence="5 6">
    <name type="scientific">Durusdinium trenchii</name>
    <dbReference type="NCBI Taxonomy" id="1381693"/>
    <lineage>
        <taxon>Eukaryota</taxon>
        <taxon>Sar</taxon>
        <taxon>Alveolata</taxon>
        <taxon>Dinophyceae</taxon>
        <taxon>Suessiales</taxon>
        <taxon>Symbiodiniaceae</taxon>
        <taxon>Durusdinium</taxon>
    </lineage>
</organism>
<evidence type="ECO:0000256" key="3">
    <source>
        <dbReference type="SAM" id="SignalP"/>
    </source>
</evidence>
<comment type="caution">
    <text evidence="5">The sequence shown here is derived from an EMBL/GenBank/DDBJ whole genome shotgun (WGS) entry which is preliminary data.</text>
</comment>
<evidence type="ECO:0000313" key="5">
    <source>
        <dbReference type="EMBL" id="CAK9110735.1"/>
    </source>
</evidence>
<keyword evidence="3" id="KW-0732">Signal</keyword>
<feature type="region of interest" description="Disordered" evidence="1">
    <location>
        <begin position="653"/>
        <end position="685"/>
    </location>
</feature>
<evidence type="ECO:0000256" key="1">
    <source>
        <dbReference type="SAM" id="MobiDB-lite"/>
    </source>
</evidence>
<dbReference type="InterPro" id="IPR001202">
    <property type="entry name" value="WW_dom"/>
</dbReference>
<keyword evidence="2" id="KW-0472">Membrane</keyword>
<keyword evidence="2" id="KW-1133">Transmembrane helix</keyword>
<evidence type="ECO:0000313" key="6">
    <source>
        <dbReference type="Proteomes" id="UP001642464"/>
    </source>
</evidence>
<feature type="region of interest" description="Disordered" evidence="1">
    <location>
        <begin position="1626"/>
        <end position="1696"/>
    </location>
</feature>
<protein>
    <submittedName>
        <fullName evidence="5">Uncharacterized protein IRL12 (TRL12)</fullName>
    </submittedName>
</protein>
<dbReference type="CDD" id="cd00201">
    <property type="entry name" value="WW"/>
    <property type="match status" value="1"/>
</dbReference>
<reference evidence="5 6" key="1">
    <citation type="submission" date="2024-02" db="EMBL/GenBank/DDBJ databases">
        <authorList>
            <person name="Chen Y."/>
            <person name="Shah S."/>
            <person name="Dougan E. K."/>
            <person name="Thang M."/>
            <person name="Chan C."/>
        </authorList>
    </citation>
    <scope>NUCLEOTIDE SEQUENCE [LARGE SCALE GENOMIC DNA]</scope>
</reference>
<feature type="domain" description="WW" evidence="4">
    <location>
        <begin position="1744"/>
        <end position="1776"/>
    </location>
</feature>
<feature type="signal peptide" evidence="3">
    <location>
        <begin position="1"/>
        <end position="22"/>
    </location>
</feature>
<accession>A0ABP0SER5</accession>
<evidence type="ECO:0000259" key="4">
    <source>
        <dbReference type="PROSITE" id="PS50020"/>
    </source>
</evidence>
<dbReference type="PROSITE" id="PS50020">
    <property type="entry name" value="WW_DOMAIN_2"/>
    <property type="match status" value="1"/>
</dbReference>
<feature type="transmembrane region" description="Helical" evidence="2">
    <location>
        <begin position="1416"/>
        <end position="1444"/>
    </location>
</feature>
<dbReference type="EMBL" id="CAXAMM010043573">
    <property type="protein sequence ID" value="CAK9110735.1"/>
    <property type="molecule type" value="Genomic_DNA"/>
</dbReference>
<keyword evidence="2" id="KW-0812">Transmembrane</keyword>
<evidence type="ECO:0000256" key="2">
    <source>
        <dbReference type="SAM" id="Phobius"/>
    </source>
</evidence>
<gene>
    <name evidence="5" type="ORF">SCF082_LOCUS51424</name>
</gene>
<proteinExistence type="predicted"/>
<sequence>MRTSFGRPFIFVLLMSAPLGLADNENSTTTTSTLSSSFTTSSATSSSSTTTTLTMSSTTTSSNTTSTTETTTTGSSSTSSMTSTTSSSTSSLTLSTTSNFTTTTGTTTSRTNTSLTVTTTTPTTATSTLTSSTGTSSSVTSTISTTTTTTRVYRLYIDEAQVFPSHLNVIFNYPARLANENDTWSCDDLWEEDSVKSFGVEPSCTLSDDQRSLQVALGKLTRLVVGDFVMMKFGVLLPHGFIVVEPTELSAVVITKAPLVPLRAVLLAADAFQACSVGRFSLAASTGFARRAPVIHWQLGNHTDPALQSVLQPTLDEANELMLQVLEIPPEIFQFGTLQVDVDVSEVSEMDDGLEIEVMASISNWQAEAEDVSVEVTVFHVETPLLQISPKSLKNFNISNYEEVEMAVDVFPAVQCINSSDVPPSLSVQWEYWQRNEKICIEFLPTSSGNMSLDNMSNDSNDSNVTENLSNDSNSSNISGEVVERPCIEWLWQRLENTSFRDLNRRPGSLRLPAFSFQPNSSHRFRAVSTFEGYEGSKPSVVFTVNVRPSTTPVAVISGPSTVSALCPFNLSASESYDASVPKDDETSRLEFSWSCMVGMVIGYNETELLEAEECNLTITDDWTQNPVIEAEGDLLEEGSYTFRVKVRRVNLHEQNRTSESPPASGPPDPRGPDGAPVRPDPESPHGEGWWVVHVRRRAIPVVQLQVPWADGDEVSVARNLEPAIAHVSGSMACPIPNDWAWHWVLIDDAYVLALMKTTVRFMGASLAEVATADFKGDLLVPANSYTYALVAHNNSDWVKQLVPGRSMLSDLIAAGALVYTSPPFRANGPPREGLMELVPRSGEGLLTPFAVSSFGWRDEEESLLSYSFFRFPLAVSGVSADGNGGIIFDEGWTGWSLPKIEWRNTSSSMYFRKQGGLTLQTWESSNMVSDLLMAVGSYFIVVRVRDPQGGEGIAAVLGPVVVEPVNVTDVTAVLQASFVSRDADHILNAVDAVLSTATVSTESVLNALEVATSLLDPTPEALEKMSQILVSTVKTGGPGGMPPKTELLRAAEILQMCLDLAVASPEQGIGSTAAIAMLEALSSVHEAGRSPDPNATEELANFTRRTGALASSMAKAALAKLQVGDSSFVSGAVEGKGTNLQLVSSLASALTESGLQVQRLYMPPGVLTTSRRLQASACSDVGISAIYWQRSNPYTWASSSKGVNQYVSADATVAVLEFEMCGSPLMFNESIPDRTMRLRAITLPARTPPPVGFRWEVYCAKWSESEEAWLLRGIEVQKPVYWDDVEVSCMIYEGASGMSLTAFFLPEEVTTTSTTVEWTHPTYTTFEIPPLPPVYVVSCNESLLPEPPKGQGWNCTKPGEGQECRATCEGYPDMMASVTCLKGASSLEWFVTNVCPIFTTTTLDLTVDHPADHAILGSVLIFVWIVVFSCSAGICALMAYGLYKFSMNESKSQVSAAPSIVVTDTEASEDEEEDMVDPAFLQWAKNWAENPTVESAVLERKVKASKSQEALLDQASSILANENEAGEDAATSSAFTRTAEIEFTEDWKADLEALLRDHQIPLDGEGRLYYVVNTVREILQVKDLQSLHKVNFPLTIHMQEAPPQVEKADGFYFWQVEWGALKGSSISTKKEDQNVDAQPPEEEAEDGGAVHQMSQRQIEHDDLMKQWSQHSLRRTADQDPKAAKGPASGYPPEAQDPLQKVLDRFTSTGHVRNQATGGALAQAAAQASIYVPELQEQLYENMMAPDDGWLEVESPSGRIYYWNQFTQEEWEPEPS</sequence>
<feature type="compositionally biased region" description="Low complexity" evidence="1">
    <location>
        <begin position="27"/>
        <end position="141"/>
    </location>
</feature>